<evidence type="ECO:0000256" key="4">
    <source>
        <dbReference type="ARBA" id="ARBA00022568"/>
    </source>
</evidence>
<dbReference type="Proteomes" id="UP000176998">
    <property type="component" value="Unassembled WGS sequence"/>
</dbReference>
<dbReference type="Gene3D" id="1.20.1420.30">
    <property type="entry name" value="NCX, central ion-binding region"/>
    <property type="match status" value="1"/>
</dbReference>
<evidence type="ECO:0000259" key="11">
    <source>
        <dbReference type="Pfam" id="PF01699"/>
    </source>
</evidence>
<name>A0A1G4AQI3_9PEZI</name>
<evidence type="ECO:0000256" key="1">
    <source>
        <dbReference type="ARBA" id="ARBA00004127"/>
    </source>
</evidence>
<dbReference type="OrthoDB" id="1699231at2759"/>
<sequence>MVPPSFIAWKLHWNPTTVFNQISKRCGQVLGGLLNATFGNAVEVAVDIVALENGYIDVVQMSMLGSILLNFLLVLGACFLFGGIVNMYNKETGQGMEQTFASATAEKSCSLIVLSSASLLIPATLFSLLGNVDSFEKEHSILVLSRGTAIIPLIFYALYLLFLLYTHPNLFKPDIESSDAEEAEIGPKAAVIMLMITTVLVAICANNLVESIEPTVETAGLSKKFIGLIIIPIIGNAAEHLTAIVMATRNNMDLALQIAIGSSNQIALLVTPFFVILAWAVFDEPMTLHFDIFSTFTFALSVLVVVYTVQDGKSNYLEGALLLGLYLIIALAFYVSPMVSV</sequence>
<feature type="transmembrane region" description="Helical" evidence="10">
    <location>
        <begin position="109"/>
        <end position="129"/>
    </location>
</feature>
<dbReference type="InterPro" id="IPR004713">
    <property type="entry name" value="CaH_exchang"/>
</dbReference>
<evidence type="ECO:0000313" key="12">
    <source>
        <dbReference type="EMBL" id="OHE91419.1"/>
    </source>
</evidence>
<feature type="transmembrane region" description="Helical" evidence="10">
    <location>
        <begin position="225"/>
        <end position="246"/>
    </location>
</feature>
<dbReference type="GO" id="GO:0012505">
    <property type="term" value="C:endomembrane system"/>
    <property type="evidence" value="ECO:0007669"/>
    <property type="project" value="UniProtKB-SubCell"/>
</dbReference>
<dbReference type="InterPro" id="IPR004837">
    <property type="entry name" value="NaCa_Exmemb"/>
</dbReference>
<keyword evidence="7 10" id="KW-1133">Transmembrane helix</keyword>
<feature type="domain" description="Sodium/calcium exchanger membrane region" evidence="11">
    <location>
        <begin position="190"/>
        <end position="334"/>
    </location>
</feature>
<dbReference type="Pfam" id="PF01699">
    <property type="entry name" value="Na_Ca_ex"/>
    <property type="match status" value="2"/>
</dbReference>
<feature type="transmembrane region" description="Helical" evidence="10">
    <location>
        <begin position="258"/>
        <end position="282"/>
    </location>
</feature>
<evidence type="ECO:0000256" key="3">
    <source>
        <dbReference type="ARBA" id="ARBA00022448"/>
    </source>
</evidence>
<evidence type="ECO:0000256" key="10">
    <source>
        <dbReference type="RuleBase" id="RU365028"/>
    </source>
</evidence>
<evidence type="ECO:0000256" key="8">
    <source>
        <dbReference type="ARBA" id="ARBA00023065"/>
    </source>
</evidence>
<feature type="transmembrane region" description="Helical" evidence="10">
    <location>
        <begin position="316"/>
        <end position="335"/>
    </location>
</feature>
<reference evidence="12 13" key="1">
    <citation type="submission" date="2016-09" db="EMBL/GenBank/DDBJ databases">
        <authorList>
            <person name="Capua I."/>
            <person name="De Benedictis P."/>
            <person name="Joannis T."/>
            <person name="Lombin L.H."/>
            <person name="Cattoli G."/>
        </authorList>
    </citation>
    <scope>NUCLEOTIDE SEQUENCE [LARGE SCALE GENOMIC DNA]</scope>
    <source>
        <strain evidence="12 13">IMI 309357</strain>
    </source>
</reference>
<keyword evidence="6 10" id="KW-0106">Calcium</keyword>
<dbReference type="InterPro" id="IPR004798">
    <property type="entry name" value="CAX-like"/>
</dbReference>
<dbReference type="PANTHER" id="PTHR31503">
    <property type="entry name" value="VACUOLAR CALCIUM ION TRANSPORTER"/>
    <property type="match status" value="1"/>
</dbReference>
<dbReference type="AlphaFoldDB" id="A0A1G4AQI3"/>
<feature type="transmembrane region" description="Helical" evidence="10">
    <location>
        <begin position="189"/>
        <end position="209"/>
    </location>
</feature>
<dbReference type="GeneID" id="34566411"/>
<feature type="transmembrane region" description="Helical" evidence="10">
    <location>
        <begin position="149"/>
        <end position="168"/>
    </location>
</feature>
<keyword evidence="8 10" id="KW-0406">Ion transport</keyword>
<dbReference type="PANTHER" id="PTHR31503:SF22">
    <property type="entry name" value="VACUOLAR CALCIUM ION TRANSPORTER"/>
    <property type="match status" value="1"/>
</dbReference>
<dbReference type="GO" id="GO:0015369">
    <property type="term" value="F:calcium:proton antiporter activity"/>
    <property type="evidence" value="ECO:0007669"/>
    <property type="project" value="UniProtKB-UniRule"/>
</dbReference>
<keyword evidence="10" id="KW-0926">Vacuole</keyword>
<dbReference type="GO" id="GO:0000329">
    <property type="term" value="C:fungal-type vacuole membrane"/>
    <property type="evidence" value="ECO:0007669"/>
    <property type="project" value="TreeGrafter"/>
</dbReference>
<dbReference type="EMBL" id="MJBS01000186">
    <property type="protein sequence ID" value="OHE91419.1"/>
    <property type="molecule type" value="Genomic_DNA"/>
</dbReference>
<keyword evidence="13" id="KW-1185">Reference proteome</keyword>
<comment type="function">
    <text evidence="10">Has a role in promoting intracellular calcium ion sequestration via the exchange of calcium ions for hydrogen ions across the vacuolar membrane. Involved also in manganese ion homeostasis via its uptake into the vacuole.</text>
</comment>
<feature type="transmembrane region" description="Helical" evidence="10">
    <location>
        <begin position="67"/>
        <end position="88"/>
    </location>
</feature>
<evidence type="ECO:0000256" key="2">
    <source>
        <dbReference type="ARBA" id="ARBA00008170"/>
    </source>
</evidence>
<accession>A0A1G4AQI3</accession>
<comment type="caution">
    <text evidence="12">The sequence shown here is derived from an EMBL/GenBank/DDBJ whole genome shotgun (WGS) entry which is preliminary data.</text>
</comment>
<evidence type="ECO:0000256" key="5">
    <source>
        <dbReference type="ARBA" id="ARBA00022692"/>
    </source>
</evidence>
<evidence type="ECO:0000256" key="7">
    <source>
        <dbReference type="ARBA" id="ARBA00022989"/>
    </source>
</evidence>
<keyword evidence="3 10" id="KW-0813">Transport</keyword>
<feature type="transmembrane region" description="Helical" evidence="10">
    <location>
        <begin position="288"/>
        <end position="309"/>
    </location>
</feature>
<dbReference type="GO" id="GO:0006874">
    <property type="term" value="P:intracellular calcium ion homeostasis"/>
    <property type="evidence" value="ECO:0007669"/>
    <property type="project" value="TreeGrafter"/>
</dbReference>
<proteinExistence type="inferred from homology"/>
<dbReference type="NCBIfam" id="TIGR00378">
    <property type="entry name" value="cax"/>
    <property type="match status" value="1"/>
</dbReference>
<feature type="domain" description="Sodium/calcium exchanger membrane region" evidence="11">
    <location>
        <begin position="25"/>
        <end position="164"/>
    </location>
</feature>
<comment type="subcellular location">
    <subcellularLocation>
        <location evidence="1">Endomembrane system</location>
        <topology evidence="1">Multi-pass membrane protein</topology>
    </subcellularLocation>
    <subcellularLocation>
        <location evidence="10">Vacuole membrane</location>
    </subcellularLocation>
</comment>
<evidence type="ECO:0000313" key="13">
    <source>
        <dbReference type="Proteomes" id="UP000176998"/>
    </source>
</evidence>
<keyword evidence="10" id="KW-0050">Antiport</keyword>
<gene>
    <name evidence="12" type="ORF">CORC01_13284</name>
</gene>
<comment type="similarity">
    <text evidence="2 10">Belongs to the Ca(2+):cation antiporter (CaCA) (TC 2.A.19) family.</text>
</comment>
<organism evidence="12 13">
    <name type="scientific">Colletotrichum orchidophilum</name>
    <dbReference type="NCBI Taxonomy" id="1209926"/>
    <lineage>
        <taxon>Eukaryota</taxon>
        <taxon>Fungi</taxon>
        <taxon>Dikarya</taxon>
        <taxon>Ascomycota</taxon>
        <taxon>Pezizomycotina</taxon>
        <taxon>Sordariomycetes</taxon>
        <taxon>Hypocreomycetidae</taxon>
        <taxon>Glomerellales</taxon>
        <taxon>Glomerellaceae</taxon>
        <taxon>Colletotrichum</taxon>
    </lineage>
</organism>
<comment type="caution">
    <text evidence="10">Lacks conserved residue(s) required for the propagation of feature annotation.</text>
</comment>
<keyword evidence="5 10" id="KW-0812">Transmembrane</keyword>
<dbReference type="NCBIfam" id="TIGR00846">
    <property type="entry name" value="caca2"/>
    <property type="match status" value="1"/>
</dbReference>
<evidence type="ECO:0000256" key="6">
    <source>
        <dbReference type="ARBA" id="ARBA00022837"/>
    </source>
</evidence>
<keyword evidence="4 10" id="KW-0109">Calcium transport</keyword>
<dbReference type="InterPro" id="IPR044880">
    <property type="entry name" value="NCX_ion-bd_dom_sf"/>
</dbReference>
<dbReference type="RefSeq" id="XP_022468592.1">
    <property type="nucleotide sequence ID" value="XM_022624901.1"/>
</dbReference>
<evidence type="ECO:0000256" key="9">
    <source>
        <dbReference type="ARBA" id="ARBA00023136"/>
    </source>
</evidence>
<protein>
    <recommendedName>
        <fullName evidence="10">Vacuolar calcium ion transporter</fullName>
    </recommendedName>
</protein>
<keyword evidence="9 10" id="KW-0472">Membrane</keyword>
<dbReference type="STRING" id="1209926.A0A1G4AQI3"/>